<dbReference type="PROSITE" id="PS50929">
    <property type="entry name" value="ABC_TM1F"/>
    <property type="match status" value="1"/>
</dbReference>
<sequence length="598" mass="64505">MNGRKPSDFTGTARRFLAELRGDRIRLAAIVLTSLLSVAGTVVVPVLLGHATDTVVSGYRSGSLDTASLWTALGWAVAVSVAGWGLTVATGRLIASTAQAVAYRLRTEADDKITRVPLSYFDSRTRGEVISRVTNDIDNLTQTFQMIFQRTLMSLVMLVLVPVMMLRISPLLTGIVLLTLPAVVLTVVMIGKRSQPEFGRQWAATGRLNGHIEETFTGHAVVTAFGRHRSAVEEFTEHNDDLYASASKAQFLSGLLGPAMVMFGSFQFVIVAVVGGLRVASGTMSIGEIQAFIQYVTQLQQPVSMLSTMAGQIQSAVASAERVYDFLDAEEEDPDPEPAAELGTVAGHISFEGVSFRYKDDEPLIEDLTVTAEPGETVAVVGPTGAGKTTLVNLLMRFYEIDGGAILVDGVKTTDMTRAALRRPVGMVLQDAWLFNGTIAENIAYGRPDASREEVEAAARAAHADRFIRTLPDGYDTVVDADEGSGLSSGEQQLLTIARAFLIDPSVLVLDEATSSVDTRTEMLVQKAMVELRKGRTGFVIAHRLSTIRDADTIIVMERGKVVEQGSHERLLEERGAYARLYEAQFAAAAEEVEGAAV</sequence>
<evidence type="ECO:0000256" key="2">
    <source>
        <dbReference type="ARBA" id="ARBA00022692"/>
    </source>
</evidence>
<feature type="transmembrane region" description="Helical" evidence="7">
    <location>
        <begin position="68"/>
        <end position="89"/>
    </location>
</feature>
<dbReference type="SUPFAM" id="SSF90123">
    <property type="entry name" value="ABC transporter transmembrane region"/>
    <property type="match status" value="1"/>
</dbReference>
<gene>
    <name evidence="10" type="ORF">ACFPET_23350</name>
</gene>
<keyword evidence="5 7" id="KW-1133">Transmembrane helix</keyword>
<evidence type="ECO:0000256" key="4">
    <source>
        <dbReference type="ARBA" id="ARBA00022840"/>
    </source>
</evidence>
<dbReference type="InterPro" id="IPR003439">
    <property type="entry name" value="ABC_transporter-like_ATP-bd"/>
</dbReference>
<dbReference type="InterPro" id="IPR036640">
    <property type="entry name" value="ABC1_TM_sf"/>
</dbReference>
<dbReference type="SUPFAM" id="SSF52540">
    <property type="entry name" value="P-loop containing nucleoside triphosphate hydrolases"/>
    <property type="match status" value="1"/>
</dbReference>
<dbReference type="PANTHER" id="PTHR43394">
    <property type="entry name" value="ATP-DEPENDENT PERMEASE MDL1, MITOCHONDRIAL"/>
    <property type="match status" value="1"/>
</dbReference>
<dbReference type="RefSeq" id="WP_380625879.1">
    <property type="nucleotide sequence ID" value="NZ_JBHSDK010000062.1"/>
</dbReference>
<dbReference type="Pfam" id="PF00005">
    <property type="entry name" value="ABC_tran"/>
    <property type="match status" value="1"/>
</dbReference>
<dbReference type="InterPro" id="IPR011527">
    <property type="entry name" value="ABC1_TM_dom"/>
</dbReference>
<keyword evidence="6 7" id="KW-0472">Membrane</keyword>
<dbReference type="PANTHER" id="PTHR43394:SF1">
    <property type="entry name" value="ATP-BINDING CASSETTE SUB-FAMILY B MEMBER 10, MITOCHONDRIAL"/>
    <property type="match status" value="1"/>
</dbReference>
<feature type="domain" description="ABC transporter" evidence="8">
    <location>
        <begin position="349"/>
        <end position="584"/>
    </location>
</feature>
<comment type="subcellular location">
    <subcellularLocation>
        <location evidence="1">Cell membrane</location>
        <topology evidence="1">Multi-pass membrane protein</topology>
    </subcellularLocation>
</comment>
<dbReference type="InterPro" id="IPR003593">
    <property type="entry name" value="AAA+_ATPase"/>
</dbReference>
<feature type="transmembrane region" description="Helical" evidence="7">
    <location>
        <begin position="171"/>
        <end position="191"/>
    </location>
</feature>
<organism evidence="10 11">
    <name type="scientific">Salininema proteolyticum</name>
    <dbReference type="NCBI Taxonomy" id="1607685"/>
    <lineage>
        <taxon>Bacteria</taxon>
        <taxon>Bacillati</taxon>
        <taxon>Actinomycetota</taxon>
        <taxon>Actinomycetes</taxon>
        <taxon>Glycomycetales</taxon>
        <taxon>Glycomycetaceae</taxon>
        <taxon>Salininema</taxon>
    </lineage>
</organism>
<dbReference type="Gene3D" id="3.40.50.300">
    <property type="entry name" value="P-loop containing nucleotide triphosphate hydrolases"/>
    <property type="match status" value="1"/>
</dbReference>
<evidence type="ECO:0000256" key="1">
    <source>
        <dbReference type="ARBA" id="ARBA00004651"/>
    </source>
</evidence>
<evidence type="ECO:0000313" key="11">
    <source>
        <dbReference type="Proteomes" id="UP001595823"/>
    </source>
</evidence>
<keyword evidence="3" id="KW-0547">Nucleotide-binding</keyword>
<dbReference type="Pfam" id="PF00664">
    <property type="entry name" value="ABC_membrane"/>
    <property type="match status" value="1"/>
</dbReference>
<dbReference type="Proteomes" id="UP001595823">
    <property type="component" value="Unassembled WGS sequence"/>
</dbReference>
<proteinExistence type="predicted"/>
<accession>A0ABV8U687</accession>
<reference evidence="11" key="1">
    <citation type="journal article" date="2019" name="Int. J. Syst. Evol. Microbiol.">
        <title>The Global Catalogue of Microorganisms (GCM) 10K type strain sequencing project: providing services to taxonomists for standard genome sequencing and annotation.</title>
        <authorList>
            <consortium name="The Broad Institute Genomics Platform"/>
            <consortium name="The Broad Institute Genome Sequencing Center for Infectious Disease"/>
            <person name="Wu L."/>
            <person name="Ma J."/>
        </authorList>
    </citation>
    <scope>NUCLEOTIDE SEQUENCE [LARGE SCALE GENOMIC DNA]</scope>
    <source>
        <strain evidence="11">IBRC-M 10908</strain>
    </source>
</reference>
<dbReference type="InterPro" id="IPR017871">
    <property type="entry name" value="ABC_transporter-like_CS"/>
</dbReference>
<feature type="transmembrane region" description="Helical" evidence="7">
    <location>
        <begin position="255"/>
        <end position="277"/>
    </location>
</feature>
<evidence type="ECO:0000256" key="6">
    <source>
        <dbReference type="ARBA" id="ARBA00023136"/>
    </source>
</evidence>
<dbReference type="InterPro" id="IPR027417">
    <property type="entry name" value="P-loop_NTPase"/>
</dbReference>
<dbReference type="InterPro" id="IPR039421">
    <property type="entry name" value="Type_1_exporter"/>
</dbReference>
<dbReference type="CDD" id="cd18547">
    <property type="entry name" value="ABC_6TM_Tm288_like"/>
    <property type="match status" value="1"/>
</dbReference>
<keyword evidence="11" id="KW-1185">Reference proteome</keyword>
<feature type="domain" description="ABC transmembrane type-1" evidence="9">
    <location>
        <begin position="28"/>
        <end position="315"/>
    </location>
</feature>
<protein>
    <submittedName>
        <fullName evidence="10">ABC transporter ATP-binding protein</fullName>
    </submittedName>
</protein>
<name>A0ABV8U687_9ACTN</name>
<evidence type="ECO:0000256" key="5">
    <source>
        <dbReference type="ARBA" id="ARBA00022989"/>
    </source>
</evidence>
<feature type="transmembrane region" description="Helical" evidence="7">
    <location>
        <begin position="147"/>
        <end position="165"/>
    </location>
</feature>
<evidence type="ECO:0000259" key="8">
    <source>
        <dbReference type="PROSITE" id="PS50893"/>
    </source>
</evidence>
<dbReference type="PROSITE" id="PS50893">
    <property type="entry name" value="ABC_TRANSPORTER_2"/>
    <property type="match status" value="1"/>
</dbReference>
<dbReference type="Gene3D" id="1.20.1560.10">
    <property type="entry name" value="ABC transporter type 1, transmembrane domain"/>
    <property type="match status" value="1"/>
</dbReference>
<evidence type="ECO:0000256" key="7">
    <source>
        <dbReference type="SAM" id="Phobius"/>
    </source>
</evidence>
<keyword evidence="4 10" id="KW-0067">ATP-binding</keyword>
<dbReference type="PROSITE" id="PS00211">
    <property type="entry name" value="ABC_TRANSPORTER_1"/>
    <property type="match status" value="1"/>
</dbReference>
<keyword evidence="2 7" id="KW-0812">Transmembrane</keyword>
<evidence type="ECO:0000313" key="10">
    <source>
        <dbReference type="EMBL" id="MFC4338132.1"/>
    </source>
</evidence>
<dbReference type="EMBL" id="JBHSDK010000062">
    <property type="protein sequence ID" value="MFC4338132.1"/>
    <property type="molecule type" value="Genomic_DNA"/>
</dbReference>
<dbReference type="SMART" id="SM00382">
    <property type="entry name" value="AAA"/>
    <property type="match status" value="1"/>
</dbReference>
<dbReference type="CDD" id="cd03254">
    <property type="entry name" value="ABCC_Glucan_exporter_like"/>
    <property type="match status" value="1"/>
</dbReference>
<dbReference type="GO" id="GO:0005524">
    <property type="term" value="F:ATP binding"/>
    <property type="evidence" value="ECO:0007669"/>
    <property type="project" value="UniProtKB-KW"/>
</dbReference>
<comment type="caution">
    <text evidence="10">The sequence shown here is derived from an EMBL/GenBank/DDBJ whole genome shotgun (WGS) entry which is preliminary data.</text>
</comment>
<evidence type="ECO:0000256" key="3">
    <source>
        <dbReference type="ARBA" id="ARBA00022741"/>
    </source>
</evidence>
<feature type="transmembrane region" description="Helical" evidence="7">
    <location>
        <begin position="25"/>
        <end position="48"/>
    </location>
</feature>
<evidence type="ECO:0000259" key="9">
    <source>
        <dbReference type="PROSITE" id="PS50929"/>
    </source>
</evidence>